<keyword evidence="1" id="KW-0812">Transmembrane</keyword>
<dbReference type="PANTHER" id="PTHR11328">
    <property type="entry name" value="MAJOR FACILITATOR SUPERFAMILY DOMAIN-CONTAINING PROTEIN"/>
    <property type="match status" value="1"/>
</dbReference>
<feature type="transmembrane region" description="Helical" evidence="1">
    <location>
        <begin position="118"/>
        <end position="137"/>
    </location>
</feature>
<feature type="transmembrane region" description="Helical" evidence="1">
    <location>
        <begin position="412"/>
        <end position="434"/>
    </location>
</feature>
<dbReference type="PANTHER" id="PTHR11328:SF24">
    <property type="entry name" value="MAJOR FACILITATOR SUPERFAMILY (MFS) PROFILE DOMAIN-CONTAINING PROTEIN"/>
    <property type="match status" value="1"/>
</dbReference>
<accession>A0A174J3X6</accession>
<dbReference type="AlphaFoldDB" id="A0A174J3X6"/>
<name>A0A174J3X6_9FIRM</name>
<feature type="transmembrane region" description="Helical" evidence="1">
    <location>
        <begin position="90"/>
        <end position="112"/>
    </location>
</feature>
<dbReference type="GO" id="GO:0015293">
    <property type="term" value="F:symporter activity"/>
    <property type="evidence" value="ECO:0007669"/>
    <property type="project" value="InterPro"/>
</dbReference>
<dbReference type="InterPro" id="IPR036259">
    <property type="entry name" value="MFS_trans_sf"/>
</dbReference>
<feature type="transmembrane region" description="Helical" evidence="1">
    <location>
        <begin position="158"/>
        <end position="178"/>
    </location>
</feature>
<evidence type="ECO:0000313" key="2">
    <source>
        <dbReference type="EMBL" id="CUO94444.1"/>
    </source>
</evidence>
<gene>
    <name evidence="2" type="primary">uidB_8</name>
    <name evidence="2" type="ORF">ERS852407_04498</name>
</gene>
<dbReference type="RefSeq" id="WP_055658530.1">
    <property type="nucleotide sequence ID" value="NZ_CABIXC010000014.1"/>
</dbReference>
<dbReference type="EMBL" id="CYZE01000014">
    <property type="protein sequence ID" value="CUO94444.1"/>
    <property type="molecule type" value="Genomic_DNA"/>
</dbReference>
<feature type="transmembrane region" description="Helical" evidence="1">
    <location>
        <begin position="319"/>
        <end position="340"/>
    </location>
</feature>
<organism evidence="2 3">
    <name type="scientific">Hungatella hathewayi</name>
    <dbReference type="NCBI Taxonomy" id="154046"/>
    <lineage>
        <taxon>Bacteria</taxon>
        <taxon>Bacillati</taxon>
        <taxon>Bacillota</taxon>
        <taxon>Clostridia</taxon>
        <taxon>Lachnospirales</taxon>
        <taxon>Lachnospiraceae</taxon>
        <taxon>Hungatella</taxon>
    </lineage>
</organism>
<feature type="transmembrane region" description="Helical" evidence="1">
    <location>
        <begin position="446"/>
        <end position="467"/>
    </location>
</feature>
<keyword evidence="1" id="KW-0472">Membrane</keyword>
<dbReference type="Gene3D" id="1.20.1250.20">
    <property type="entry name" value="MFS general substrate transporter like domains"/>
    <property type="match status" value="1"/>
</dbReference>
<dbReference type="SUPFAM" id="SSF103473">
    <property type="entry name" value="MFS general substrate transporter"/>
    <property type="match status" value="1"/>
</dbReference>
<sequence length="517" mass="56910">MSNESTTATGINRAKPYQLVLFPFNNGATNVYYILTITYIAYYGNGVLGLALMFATTMVTVMRLFDAVTDPIIGALIDKTNGRFGKFRPYMVLGNVIMAVSAFLLYFGTRLIPDTMMWLRYTSYVVIYALYVIGYTFQTSCTRSGQTVLTNDPKQRPMFTIFNMVASMLGMGAIQFLAPIFRAKFGDYTTAAFFDMMIPISVIISALLTVLAVIGIWEKDQPKYFGLGSEEKQKIRISEYVAIMKENKPLRRLMVAGAGCKLALAIATNGTVLCMLYGSMMGNYNGLYLPMMIAGYVFSAPFFILTVRTSQKHGQKASLTRYVGLALVMYVGVFALLMFWKPGVAGVNLSLSSLNIYTVLFVLLFGIGYGAYYATADMPIPMVADCSDYETYRSGNYIPGVMGTLFSLVDKLVSSLSSTVVGIAIAAIGLSTLPGGDTPYMEGMKGIVLVLFCVIPMIAWALTLWAMKGYTLTGERMKEIQAVNAVRKDAIAKGMSTEEALATWKTMDQVPVEFRQE</sequence>
<keyword evidence="1" id="KW-1133">Transmembrane helix</keyword>
<dbReference type="Proteomes" id="UP000095651">
    <property type="component" value="Unassembled WGS sequence"/>
</dbReference>
<dbReference type="GO" id="GO:0005886">
    <property type="term" value="C:plasma membrane"/>
    <property type="evidence" value="ECO:0007669"/>
    <property type="project" value="TreeGrafter"/>
</dbReference>
<feature type="transmembrane region" description="Helical" evidence="1">
    <location>
        <begin position="352"/>
        <end position="372"/>
    </location>
</feature>
<dbReference type="InterPro" id="IPR039672">
    <property type="entry name" value="MFS_2"/>
</dbReference>
<reference evidence="2 3" key="1">
    <citation type="submission" date="2015-09" db="EMBL/GenBank/DDBJ databases">
        <authorList>
            <consortium name="Pathogen Informatics"/>
        </authorList>
    </citation>
    <scope>NUCLEOTIDE SEQUENCE [LARGE SCALE GENOMIC DNA]</scope>
    <source>
        <strain evidence="2 3">2789STDY5608850</strain>
    </source>
</reference>
<feature type="transmembrane region" description="Helical" evidence="1">
    <location>
        <begin position="286"/>
        <end position="307"/>
    </location>
</feature>
<evidence type="ECO:0000256" key="1">
    <source>
        <dbReference type="SAM" id="Phobius"/>
    </source>
</evidence>
<feature type="transmembrane region" description="Helical" evidence="1">
    <location>
        <begin position="198"/>
        <end position="217"/>
    </location>
</feature>
<dbReference type="Pfam" id="PF13347">
    <property type="entry name" value="MFS_2"/>
    <property type="match status" value="1"/>
</dbReference>
<feature type="transmembrane region" description="Helical" evidence="1">
    <location>
        <begin position="31"/>
        <end position="55"/>
    </location>
</feature>
<protein>
    <submittedName>
        <fullName evidence="2">Glucuronide permease</fullName>
    </submittedName>
</protein>
<feature type="transmembrane region" description="Helical" evidence="1">
    <location>
        <begin position="253"/>
        <end position="280"/>
    </location>
</feature>
<proteinExistence type="predicted"/>
<dbReference type="GO" id="GO:0008643">
    <property type="term" value="P:carbohydrate transport"/>
    <property type="evidence" value="ECO:0007669"/>
    <property type="project" value="InterPro"/>
</dbReference>
<evidence type="ECO:0000313" key="3">
    <source>
        <dbReference type="Proteomes" id="UP000095651"/>
    </source>
</evidence>